<feature type="compositionally biased region" description="Polar residues" evidence="1">
    <location>
        <begin position="106"/>
        <end position="122"/>
    </location>
</feature>
<keyword evidence="2" id="KW-1133">Transmembrane helix</keyword>
<proteinExistence type="predicted"/>
<dbReference type="EMBL" id="AVOT02025972">
    <property type="protein sequence ID" value="MBW0517506.1"/>
    <property type="molecule type" value="Genomic_DNA"/>
</dbReference>
<evidence type="ECO:0000313" key="5">
    <source>
        <dbReference type="Proteomes" id="UP000765509"/>
    </source>
</evidence>
<comment type="caution">
    <text evidence="4">The sequence shown here is derived from an EMBL/GenBank/DDBJ whole genome shotgun (WGS) entry which is preliminary data.</text>
</comment>
<gene>
    <name evidence="4" type="ORF">O181_057221</name>
</gene>
<name>A0A9Q3EER1_9BASI</name>
<feature type="transmembrane region" description="Helical" evidence="2">
    <location>
        <begin position="451"/>
        <end position="473"/>
    </location>
</feature>
<protein>
    <recommendedName>
        <fullName evidence="3">DUF7872 domain-containing protein</fullName>
    </recommendedName>
</protein>
<feature type="region of interest" description="Disordered" evidence="1">
    <location>
        <begin position="19"/>
        <end position="71"/>
    </location>
</feature>
<dbReference type="OrthoDB" id="2501761at2759"/>
<evidence type="ECO:0000259" key="3">
    <source>
        <dbReference type="Pfam" id="PF25278"/>
    </source>
</evidence>
<organism evidence="4 5">
    <name type="scientific">Austropuccinia psidii MF-1</name>
    <dbReference type="NCBI Taxonomy" id="1389203"/>
    <lineage>
        <taxon>Eukaryota</taxon>
        <taxon>Fungi</taxon>
        <taxon>Dikarya</taxon>
        <taxon>Basidiomycota</taxon>
        <taxon>Pucciniomycotina</taxon>
        <taxon>Pucciniomycetes</taxon>
        <taxon>Pucciniales</taxon>
        <taxon>Sphaerophragmiaceae</taxon>
        <taxon>Austropuccinia</taxon>
    </lineage>
</organism>
<evidence type="ECO:0000256" key="2">
    <source>
        <dbReference type="SAM" id="Phobius"/>
    </source>
</evidence>
<dbReference type="PANTHER" id="PTHR33339:SF1">
    <property type="entry name" value="LYSM DOMAIN-CONTAINING PROTEIN"/>
    <property type="match status" value="1"/>
</dbReference>
<feature type="compositionally biased region" description="Low complexity" evidence="1">
    <location>
        <begin position="87"/>
        <end position="105"/>
    </location>
</feature>
<dbReference type="InterPro" id="IPR057194">
    <property type="entry name" value="DUF7872"/>
</dbReference>
<reference evidence="4" key="1">
    <citation type="submission" date="2021-03" db="EMBL/GenBank/DDBJ databases">
        <title>Draft genome sequence of rust myrtle Austropuccinia psidii MF-1, a brazilian biotype.</title>
        <authorList>
            <person name="Quecine M.C."/>
            <person name="Pachon D.M.R."/>
            <person name="Bonatelli M.L."/>
            <person name="Correr F.H."/>
            <person name="Franceschini L.M."/>
            <person name="Leite T.F."/>
            <person name="Margarido G.R.A."/>
            <person name="Almeida C.A."/>
            <person name="Ferrarezi J.A."/>
            <person name="Labate C.A."/>
        </authorList>
    </citation>
    <scope>NUCLEOTIDE SEQUENCE</scope>
    <source>
        <strain evidence="4">MF-1</strain>
    </source>
</reference>
<sequence>MAPSSLNGPLIFETQRVITNSSAPSTVTNSTASSSAFLSPSPDSPANNSSIPSKSPSATTTPPQSPASISSVPASVTFLNSTVPQSPARISSVPASVSPANSTSPQSSAKISSVPASVTSVNSTPPNYNLARNPSVAPISLKINGTNSSVVPISPKLNGTNSSVKIASPKPTTLVRDPSAKLKAICHIKPLSPESWTKLNLDSYLKNYPSGSNLTLSQFAASKGLPNFQCGLRGSCSAGQPCYPILPPDWYIFFALEQWNIKLNSMKVAISFAMGFVKATIAGVIAALIPAFDLTAVDNLKLSYGVNGAVTMCSNTVLLDIFCFFNSFQDTTGDVVNIINNVMGASFALKGGLLPSPEQPEGKLEGFASWAHLQSQMSKYENLLTSKLEDEMGKVQAAGISTNQGIYGQLKNGTFLKPSAPLFLPRLEDDIKNATLAIAVVKVLRSLVRFVFMKLIIPVAEFASLLIVIRTLLLPLGKKYVIKMDQTVPSQKKGLYLIAIIKERE</sequence>
<feature type="domain" description="DUF7872" evidence="3">
    <location>
        <begin position="363"/>
        <end position="453"/>
    </location>
</feature>
<dbReference type="Proteomes" id="UP000765509">
    <property type="component" value="Unassembled WGS sequence"/>
</dbReference>
<keyword evidence="5" id="KW-1185">Reference proteome</keyword>
<keyword evidence="2" id="KW-0472">Membrane</keyword>
<evidence type="ECO:0000313" key="4">
    <source>
        <dbReference type="EMBL" id="MBW0517506.1"/>
    </source>
</evidence>
<dbReference type="Pfam" id="PF25278">
    <property type="entry name" value="DUF7872"/>
    <property type="match status" value="1"/>
</dbReference>
<keyword evidence="2" id="KW-0812">Transmembrane</keyword>
<evidence type="ECO:0000256" key="1">
    <source>
        <dbReference type="SAM" id="MobiDB-lite"/>
    </source>
</evidence>
<dbReference type="PANTHER" id="PTHR33339">
    <property type="entry name" value="LYSM DOMAIN-CONTAINING PROTEIN"/>
    <property type="match status" value="1"/>
</dbReference>
<dbReference type="AlphaFoldDB" id="A0A9Q3EER1"/>
<accession>A0A9Q3EER1</accession>
<feature type="region of interest" description="Disordered" evidence="1">
    <location>
        <begin position="87"/>
        <end position="122"/>
    </location>
</feature>